<keyword evidence="1" id="KW-0679">Respiratory chain</keyword>
<comment type="catalytic activity">
    <reaction evidence="1">
        <text>a ubiquinone + NADH + 5 H(+)(in) = a ubiquinol + NAD(+) + 4 H(+)(out)</text>
        <dbReference type="Rhea" id="RHEA:29091"/>
        <dbReference type="Rhea" id="RHEA-COMP:9565"/>
        <dbReference type="Rhea" id="RHEA-COMP:9566"/>
        <dbReference type="ChEBI" id="CHEBI:15378"/>
        <dbReference type="ChEBI" id="CHEBI:16389"/>
        <dbReference type="ChEBI" id="CHEBI:17976"/>
        <dbReference type="ChEBI" id="CHEBI:57540"/>
        <dbReference type="ChEBI" id="CHEBI:57945"/>
        <dbReference type="EC" id="7.1.1.2"/>
    </reaction>
</comment>
<keyword evidence="1" id="KW-0813">Transport</keyword>
<dbReference type="InterPro" id="IPR042106">
    <property type="entry name" value="Nuo/plastoQ_OxRdtase_6_NuoJ"/>
</dbReference>
<comment type="similarity">
    <text evidence="1">Belongs to the complex I subunit 6 family.</text>
</comment>
<proteinExistence type="inferred from homology"/>
<dbReference type="AlphaFoldDB" id="A0A6C0W2F5"/>
<comment type="subcellular location">
    <subcellularLocation>
        <location evidence="1">Mitochondrion membrane</location>
        <topology evidence="1">Multi-pass membrane protein</topology>
    </subcellularLocation>
</comment>
<dbReference type="Pfam" id="PF00499">
    <property type="entry name" value="Oxidored_q3"/>
    <property type="match status" value="1"/>
</dbReference>
<name>A0A6C0W2F5_PALDE</name>
<keyword evidence="1" id="KW-0249">Electron transport</keyword>
<dbReference type="GO" id="GO:0031966">
    <property type="term" value="C:mitochondrial membrane"/>
    <property type="evidence" value="ECO:0007669"/>
    <property type="project" value="UniProtKB-SubCell"/>
</dbReference>
<dbReference type="RefSeq" id="YP_009739214.1">
    <property type="nucleotide sequence ID" value="NC_046496.1"/>
</dbReference>
<feature type="transmembrane region" description="Helical" evidence="1">
    <location>
        <begin position="32"/>
        <end position="48"/>
    </location>
</feature>
<keyword evidence="1" id="KW-0812">Transmembrane</keyword>
<dbReference type="EC" id="7.1.1.2" evidence="1"/>
<dbReference type="EMBL" id="MN967053">
    <property type="protein sequence ID" value="QIC19653.1"/>
    <property type="molecule type" value="Genomic_DNA"/>
</dbReference>
<feature type="transmembrane region" description="Helical" evidence="1">
    <location>
        <begin position="6"/>
        <end position="25"/>
    </location>
</feature>
<protein>
    <recommendedName>
        <fullName evidence="1">NADH-ubiquinone oxidoreductase chain 6</fullName>
        <ecNumber evidence="1">7.1.1.2</ecNumber>
    </recommendedName>
</protein>
<reference evidence="2" key="1">
    <citation type="submission" date="2020-01" db="EMBL/GenBank/DDBJ databases">
        <title>Analysis of the complete organellar genomes of Palmaria decipiens (Palmariaceae, Rhodophyta) from Antarctica confirms its taxonomic placement in the genus Palmaria.</title>
        <authorList>
            <person name="Bustamante D.E."/>
        </authorList>
    </citation>
    <scope>NUCLEOTIDE SEQUENCE</scope>
</reference>
<sequence>MHIELILFYIFSSLAFISAFMVINLTNAVHSVLFLILVFCNVAGLLLLSGAEFLAFMLLIVYVGAIAVLFLFVVMMLNVKPLSFKANNWSKVPLSLIIFSSLAFQLVSGLNVNFEFVNSDFLSTLHWNNWVLENDGLNNIEVVGRVLYTEFSFIFLSSGFILLIAMVGAIVLTMHQKSNVRKQQISVQLSRDFTGAIKFINLRK</sequence>
<evidence type="ECO:0000256" key="1">
    <source>
        <dbReference type="RuleBase" id="RU004430"/>
    </source>
</evidence>
<feature type="transmembrane region" description="Helical" evidence="1">
    <location>
        <begin position="151"/>
        <end position="172"/>
    </location>
</feature>
<dbReference type="PANTHER" id="PTHR33269:SF17">
    <property type="entry name" value="NADH-UBIQUINONE OXIDOREDUCTASE CHAIN 6"/>
    <property type="match status" value="1"/>
</dbReference>
<keyword evidence="1" id="KW-0520">NAD</keyword>
<dbReference type="GeneID" id="44795206"/>
<comment type="function">
    <text evidence="1">Core subunit of the mitochondrial membrane respiratory chain NADH dehydrogenase (Complex I) which catalyzes electron transfer from NADH through the respiratory chain, using ubiquinone as an electron acceptor. Essential for the catalytic activity and assembly of complex I.</text>
</comment>
<evidence type="ECO:0000313" key="2">
    <source>
        <dbReference type="EMBL" id="QIC19653.1"/>
    </source>
</evidence>
<organism evidence="2">
    <name type="scientific">Palmaria decipiens</name>
    <name type="common">Red alga</name>
    <name type="synonym">Rhodymenia decipiens</name>
    <dbReference type="NCBI Taxonomy" id="187399"/>
    <lineage>
        <taxon>Eukaryota</taxon>
        <taxon>Rhodophyta</taxon>
        <taxon>Florideophyceae</taxon>
        <taxon>Nemaliophycidae</taxon>
        <taxon>Palmariales</taxon>
        <taxon>Palmariaceae</taxon>
        <taxon>Palmaria</taxon>
    </lineage>
</organism>
<geneLocation type="mitochondrion" evidence="2"/>
<dbReference type="PANTHER" id="PTHR33269">
    <property type="entry name" value="NADH-UBIQUINONE OXIDOREDUCTASE CHAIN 6"/>
    <property type="match status" value="1"/>
</dbReference>
<keyword evidence="1" id="KW-1278">Translocase</keyword>
<accession>A0A6C0W2F5</accession>
<keyword evidence="1 2" id="KW-0496">Mitochondrion</keyword>
<dbReference type="GO" id="GO:0008137">
    <property type="term" value="F:NADH dehydrogenase (ubiquinone) activity"/>
    <property type="evidence" value="ECO:0007669"/>
    <property type="project" value="UniProtKB-UniRule"/>
</dbReference>
<dbReference type="InterPro" id="IPR001457">
    <property type="entry name" value="NADH_UbQ/plastoQ_OxRdtase_su6"/>
</dbReference>
<feature type="transmembrane region" description="Helical" evidence="1">
    <location>
        <begin position="54"/>
        <end position="77"/>
    </location>
</feature>
<dbReference type="NCBIfam" id="NF005164">
    <property type="entry name" value="PRK06638.1-4"/>
    <property type="match status" value="1"/>
</dbReference>
<keyword evidence="1" id="KW-0830">Ubiquinone</keyword>
<dbReference type="Gene3D" id="1.20.120.1200">
    <property type="entry name" value="NADH-ubiquinone/plastoquinone oxidoreductase chain 6, subunit NuoJ"/>
    <property type="match status" value="1"/>
</dbReference>
<feature type="transmembrane region" description="Helical" evidence="1">
    <location>
        <begin position="89"/>
        <end position="107"/>
    </location>
</feature>
<keyword evidence="1" id="KW-0472">Membrane</keyword>
<keyword evidence="1" id="KW-1133">Transmembrane helix</keyword>
<gene>
    <name evidence="2" type="primary">nad6</name>
</gene>